<organism evidence="2 3">
    <name type="scientific">Rhodococcus hoagii</name>
    <name type="common">Corynebacterium equii</name>
    <dbReference type="NCBI Taxonomy" id="43767"/>
    <lineage>
        <taxon>Bacteria</taxon>
        <taxon>Bacillati</taxon>
        <taxon>Actinomycetota</taxon>
        <taxon>Actinomycetes</taxon>
        <taxon>Mycobacteriales</taxon>
        <taxon>Nocardiaceae</taxon>
        <taxon>Prescottella</taxon>
    </lineage>
</organism>
<dbReference type="EMBL" id="WUYC01000001">
    <property type="protein sequence ID" value="MBM4714089.1"/>
    <property type="molecule type" value="Genomic_DNA"/>
</dbReference>
<evidence type="ECO:0000313" key="3">
    <source>
        <dbReference type="Proteomes" id="UP000706122"/>
    </source>
</evidence>
<gene>
    <name evidence="2" type="ORF">GS551_07705</name>
</gene>
<dbReference type="AlphaFoldDB" id="A0AAE3BAC6"/>
<dbReference type="Proteomes" id="UP000706122">
    <property type="component" value="Unassembled WGS sequence"/>
</dbReference>
<reference evidence="2" key="1">
    <citation type="submission" date="2019-11" db="EMBL/GenBank/DDBJ databases">
        <title>Spread of Macrolides and rifampicin resistant Rhodococcus equi in clinical isolates in the USA.</title>
        <authorList>
            <person name="Alvarez-Narvaez S."/>
            <person name="Huber L."/>
            <person name="Cohen N.D."/>
            <person name="Slovis N."/>
            <person name="Greiter M."/>
            <person name="Giguere S."/>
            <person name="Hart K."/>
        </authorList>
    </citation>
    <scope>NUCLEOTIDE SEQUENCE</scope>
    <source>
        <strain evidence="2">Lh_5</strain>
    </source>
</reference>
<feature type="transmembrane region" description="Helical" evidence="1">
    <location>
        <begin position="111"/>
        <end position="132"/>
    </location>
</feature>
<feature type="transmembrane region" description="Helical" evidence="1">
    <location>
        <begin position="263"/>
        <end position="282"/>
    </location>
</feature>
<name>A0AAE3BAC6_RHOHA</name>
<comment type="caution">
    <text evidence="2">The sequence shown here is derived from an EMBL/GenBank/DDBJ whole genome shotgun (WGS) entry which is preliminary data.</text>
</comment>
<feature type="transmembrane region" description="Helical" evidence="1">
    <location>
        <begin position="180"/>
        <end position="200"/>
    </location>
</feature>
<sequence length="283" mass="28384">MTETLTRESLAHAPIATDVPEIRPTLQKAVSMPARAALVAGAAVLGAGVGALVAPAAGSALIASVVGAGALTALAANWSTCGMSVAGVVAAPKQPGREGSSTPVRRLGWHALGSIATGAPTGALLGALGAVVAGAVPIAWAVGVWAVLALAYGLHEMGLVTLPAPMRRRQLPRHLRRSMAPWKVSLLFGAMIGPGFVIFIRSSAYYLLALGVIAAGSPALGAALFTLVSLGRCMPSLLAIVHTRRGGSMPGFLSAMCVVDRRVQVVTGAALVALAAFAGVALI</sequence>
<protein>
    <submittedName>
        <fullName evidence="2">Methylamine utilization protein</fullName>
    </submittedName>
</protein>
<keyword evidence="1" id="KW-0472">Membrane</keyword>
<proteinExistence type="predicted"/>
<feature type="transmembrane region" description="Helical" evidence="1">
    <location>
        <begin position="206"/>
        <end position="228"/>
    </location>
</feature>
<evidence type="ECO:0000313" key="2">
    <source>
        <dbReference type="EMBL" id="MBM4714089.1"/>
    </source>
</evidence>
<feature type="transmembrane region" description="Helical" evidence="1">
    <location>
        <begin position="60"/>
        <end position="90"/>
    </location>
</feature>
<dbReference type="RefSeq" id="WP_084847759.1">
    <property type="nucleotide sequence ID" value="NZ_JAJENL010000001.1"/>
</dbReference>
<keyword evidence="1" id="KW-0812">Transmembrane</keyword>
<keyword evidence="1" id="KW-1133">Transmembrane helix</keyword>
<accession>A0AAE3BAC6</accession>
<feature type="transmembrane region" description="Helical" evidence="1">
    <location>
        <begin position="36"/>
        <end position="54"/>
    </location>
</feature>
<evidence type="ECO:0000256" key="1">
    <source>
        <dbReference type="SAM" id="Phobius"/>
    </source>
</evidence>
<feature type="transmembrane region" description="Helical" evidence="1">
    <location>
        <begin position="138"/>
        <end position="159"/>
    </location>
</feature>